<evidence type="ECO:0000313" key="2">
    <source>
        <dbReference type="EMBL" id="HJC73428.1"/>
    </source>
</evidence>
<keyword evidence="1" id="KW-0732">Signal</keyword>
<gene>
    <name evidence="2" type="ORF">H9697_00505</name>
</gene>
<dbReference type="EMBL" id="DWVY01000003">
    <property type="protein sequence ID" value="HJC73428.1"/>
    <property type="molecule type" value="Genomic_DNA"/>
</dbReference>
<evidence type="ECO:0000313" key="3">
    <source>
        <dbReference type="Proteomes" id="UP000823902"/>
    </source>
</evidence>
<organism evidence="2 3">
    <name type="scientific">Candidatus Mediterraneibacter faecavium</name>
    <dbReference type="NCBI Taxonomy" id="2838668"/>
    <lineage>
        <taxon>Bacteria</taxon>
        <taxon>Bacillati</taxon>
        <taxon>Bacillota</taxon>
        <taxon>Clostridia</taxon>
        <taxon>Lachnospirales</taxon>
        <taxon>Lachnospiraceae</taxon>
        <taxon>Mediterraneibacter</taxon>
    </lineage>
</organism>
<evidence type="ECO:0000256" key="1">
    <source>
        <dbReference type="SAM" id="SignalP"/>
    </source>
</evidence>
<sequence length="241" mass="26394">MKKKILLLTLALVIGSTGLTGCTEEKKAGKSTTEKVDSYTDEMKDTLGGQISAPSEAVTKAVSNTWTVQGEDDIYELKSDGTGKKNEEDLTFECGFDDEKNITLQMKIGDAEMLYAISTDETGYGIRLTSLDGGEDLYFLPADLEFLDMTDERAGGILGEWSDESGNTYKFDEDKNMEITGESGTTEGTYSVVENAEGTLLLRIVVSGGSLEYEYTLNEDDTQMDLVSPGTDTVHRWTKIK</sequence>
<reference evidence="2" key="2">
    <citation type="submission" date="2021-04" db="EMBL/GenBank/DDBJ databases">
        <authorList>
            <person name="Gilroy R."/>
        </authorList>
    </citation>
    <scope>NUCLEOTIDE SEQUENCE</scope>
    <source>
        <strain evidence="2">CHK196-7946</strain>
    </source>
</reference>
<comment type="caution">
    <text evidence="2">The sequence shown here is derived from an EMBL/GenBank/DDBJ whole genome shotgun (WGS) entry which is preliminary data.</text>
</comment>
<reference evidence="2" key="1">
    <citation type="journal article" date="2021" name="PeerJ">
        <title>Extensive microbial diversity within the chicken gut microbiome revealed by metagenomics and culture.</title>
        <authorList>
            <person name="Gilroy R."/>
            <person name="Ravi A."/>
            <person name="Getino M."/>
            <person name="Pursley I."/>
            <person name="Horton D.L."/>
            <person name="Alikhan N.F."/>
            <person name="Baker D."/>
            <person name="Gharbi K."/>
            <person name="Hall N."/>
            <person name="Watson M."/>
            <person name="Adriaenssens E.M."/>
            <person name="Foster-Nyarko E."/>
            <person name="Jarju S."/>
            <person name="Secka A."/>
            <person name="Antonio M."/>
            <person name="Oren A."/>
            <person name="Chaudhuri R.R."/>
            <person name="La Ragione R."/>
            <person name="Hildebrand F."/>
            <person name="Pallen M.J."/>
        </authorList>
    </citation>
    <scope>NUCLEOTIDE SEQUENCE</scope>
    <source>
        <strain evidence="2">CHK196-7946</strain>
    </source>
</reference>
<proteinExistence type="predicted"/>
<protein>
    <recommendedName>
        <fullName evidence="4">DUF5640 domain-containing protein</fullName>
    </recommendedName>
</protein>
<dbReference type="Proteomes" id="UP000823902">
    <property type="component" value="Unassembled WGS sequence"/>
</dbReference>
<name>A0A9D2Q5S0_9FIRM</name>
<dbReference type="AlphaFoldDB" id="A0A9D2Q5S0"/>
<dbReference type="PROSITE" id="PS51257">
    <property type="entry name" value="PROKAR_LIPOPROTEIN"/>
    <property type="match status" value="1"/>
</dbReference>
<accession>A0A9D2Q5S0</accession>
<feature type="chain" id="PRO_5038415305" description="DUF5640 domain-containing protein" evidence="1">
    <location>
        <begin position="22"/>
        <end position="241"/>
    </location>
</feature>
<evidence type="ECO:0008006" key="4">
    <source>
        <dbReference type="Google" id="ProtNLM"/>
    </source>
</evidence>
<feature type="signal peptide" evidence="1">
    <location>
        <begin position="1"/>
        <end position="21"/>
    </location>
</feature>